<comment type="caution">
    <text evidence="2">The sequence shown here is derived from an EMBL/GenBank/DDBJ whole genome shotgun (WGS) entry which is preliminary data.</text>
</comment>
<gene>
    <name evidence="2" type="ORF">QO014_000008</name>
</gene>
<protein>
    <submittedName>
        <fullName evidence="2">Uncharacterized protein (TIGR02217 family)</fullName>
    </submittedName>
</protein>
<name>A0ABU0GZZ9_9HYPH</name>
<accession>A0ABU0GZZ9</accession>
<dbReference type="EMBL" id="JAUSVO010000001">
    <property type="protein sequence ID" value="MDQ0435638.1"/>
    <property type="molecule type" value="Genomic_DNA"/>
</dbReference>
<dbReference type="NCBIfam" id="TIGR02217">
    <property type="entry name" value="chp_TIGR02217"/>
    <property type="match status" value="1"/>
</dbReference>
<feature type="domain" description="DUF2460" evidence="1">
    <location>
        <begin position="8"/>
        <end position="215"/>
    </location>
</feature>
<dbReference type="InterPro" id="IPR011740">
    <property type="entry name" value="DUF2460"/>
</dbReference>
<evidence type="ECO:0000313" key="2">
    <source>
        <dbReference type="EMBL" id="MDQ0435638.1"/>
    </source>
</evidence>
<reference evidence="2 3" key="1">
    <citation type="submission" date="2023-07" db="EMBL/GenBank/DDBJ databases">
        <title>Genomic Encyclopedia of Type Strains, Phase IV (KMG-IV): sequencing the most valuable type-strain genomes for metagenomic binning, comparative biology and taxonomic classification.</title>
        <authorList>
            <person name="Goeker M."/>
        </authorList>
    </citation>
    <scope>NUCLEOTIDE SEQUENCE [LARGE SCALE GENOMIC DNA]</scope>
    <source>
        <strain evidence="2 3">B6-8</strain>
    </source>
</reference>
<dbReference type="Pfam" id="PF09343">
    <property type="entry name" value="DUF2460"/>
    <property type="match status" value="1"/>
</dbReference>
<evidence type="ECO:0000313" key="3">
    <source>
        <dbReference type="Proteomes" id="UP001241603"/>
    </source>
</evidence>
<proteinExistence type="predicted"/>
<evidence type="ECO:0000259" key="1">
    <source>
        <dbReference type="Pfam" id="PF09343"/>
    </source>
</evidence>
<sequence length="216" mass="23038">MPLIPSFHEIRFPTAIAFGSSGGPERKTEIVALGSGAEVRNARWAQSRRRYEAGYGVRSLADIHAVIAFFEERRGRLFGFRWRDRTDDASGPPGAEPTPLDQPIGIGDGATAAFQLAKTYGGAHAPYVRAIAKPVAGSVRVAVDGVEQVEGAAFAIDPTTGRVTFLPGHEPAAGLAVTAGFRFDVPVRFDTDQLTINLAAFEAGEIPSIPIVEIRP</sequence>
<dbReference type="RefSeq" id="WP_266346612.1">
    <property type="nucleotide sequence ID" value="NZ_JAPKNG010000001.1"/>
</dbReference>
<dbReference type="Proteomes" id="UP001241603">
    <property type="component" value="Unassembled WGS sequence"/>
</dbReference>
<organism evidence="2 3">
    <name type="scientific">Kaistia dalseonensis</name>
    <dbReference type="NCBI Taxonomy" id="410840"/>
    <lineage>
        <taxon>Bacteria</taxon>
        <taxon>Pseudomonadati</taxon>
        <taxon>Pseudomonadota</taxon>
        <taxon>Alphaproteobacteria</taxon>
        <taxon>Hyphomicrobiales</taxon>
        <taxon>Kaistiaceae</taxon>
        <taxon>Kaistia</taxon>
    </lineage>
</organism>
<keyword evidence="3" id="KW-1185">Reference proteome</keyword>